<accession>A0A1J7BHD5</accession>
<evidence type="ECO:0000313" key="2">
    <source>
        <dbReference type="EMBL" id="OIV38107.1"/>
    </source>
</evidence>
<dbReference type="SUPFAM" id="SSF52540">
    <property type="entry name" value="P-loop containing nucleoside triphosphate hydrolases"/>
    <property type="match status" value="1"/>
</dbReference>
<organism evidence="2 3">
    <name type="scientific">Mangrovactinospora gilvigrisea</name>
    <dbReference type="NCBI Taxonomy" id="1428644"/>
    <lineage>
        <taxon>Bacteria</taxon>
        <taxon>Bacillati</taxon>
        <taxon>Actinomycetota</taxon>
        <taxon>Actinomycetes</taxon>
        <taxon>Kitasatosporales</taxon>
        <taxon>Streptomycetaceae</taxon>
        <taxon>Mangrovactinospora</taxon>
    </lineage>
</organism>
<name>A0A1J7BHD5_9ACTN</name>
<feature type="region of interest" description="Disordered" evidence="1">
    <location>
        <begin position="464"/>
        <end position="513"/>
    </location>
</feature>
<evidence type="ECO:0000313" key="3">
    <source>
        <dbReference type="Proteomes" id="UP000243342"/>
    </source>
</evidence>
<dbReference type="RefSeq" id="WP_071655928.1">
    <property type="nucleotide sequence ID" value="NZ_MLCF01000030.1"/>
</dbReference>
<feature type="compositionally biased region" description="Gly residues" evidence="1">
    <location>
        <begin position="490"/>
        <end position="513"/>
    </location>
</feature>
<dbReference type="InterPro" id="IPR027417">
    <property type="entry name" value="P-loop_NTPase"/>
</dbReference>
<dbReference type="EMBL" id="MLCF01000030">
    <property type="protein sequence ID" value="OIV38107.1"/>
    <property type="molecule type" value="Genomic_DNA"/>
</dbReference>
<gene>
    <name evidence="2" type="ORF">BIV57_07570</name>
</gene>
<evidence type="ECO:0008006" key="4">
    <source>
        <dbReference type="Google" id="ProtNLM"/>
    </source>
</evidence>
<evidence type="ECO:0000256" key="1">
    <source>
        <dbReference type="SAM" id="MobiDB-lite"/>
    </source>
</evidence>
<comment type="caution">
    <text evidence="2">The sequence shown here is derived from an EMBL/GenBank/DDBJ whole genome shotgun (WGS) entry which is preliminary data.</text>
</comment>
<sequence>MTDRMVRPAVTEVRLTGFKSYRRAVLPLAPLTVLCGPSGAGKSNALDGLEVLSRLALGRPLAESLDGGGDGPAARPVRGGAAGCAPLDRRGFLLGCTVETRHGPIRLDVAVEVRPEPRIVRERLTGHGRILLETLHPHGGFEGAGSARGTLHGAWHSDVPGGQIRAPFDDDRLLTAQLPLRIAGATAAERQVSMAAEEVLVALRGVYPSEPVPQLMRGPGVPGDTMLRRHADNIAAVVERIQQECRFRHGRLLRAVQSVSPLPVRALQVRREPGPGRAGERLVAGFREAVAGGSGVGFGSGFGSGAGSGSGSGDDGRLVPLESASDGLLRFLAFASVLLTGPGVLQMDPVDVPDADRLLTVLAEDMDAGMARGQQLALLRLAAEMCALGHVRAVGAVHDPGAAADVPGAALVHCRRDPETGASVLAPVGRQAGGTEPVRLGTLGAVAGTAVEAEGVLPRQRSVRETRIVTGMPGARVRPLRAADPAGADGTAGPGGTAGSDGAAGPGSGRNGA</sequence>
<reference evidence="2 3" key="1">
    <citation type="submission" date="2016-10" db="EMBL/GenBank/DDBJ databases">
        <title>Genome sequence of Streptomyces gilvigriseus MUSC 26.</title>
        <authorList>
            <person name="Lee L.-H."/>
            <person name="Ser H.-L."/>
        </authorList>
    </citation>
    <scope>NUCLEOTIDE SEQUENCE [LARGE SCALE GENOMIC DNA]</scope>
    <source>
        <strain evidence="2 3">MUSC 26</strain>
    </source>
</reference>
<dbReference type="STRING" id="1428644.BIV57_07570"/>
<keyword evidence="3" id="KW-1185">Reference proteome</keyword>
<protein>
    <recommendedName>
        <fullName evidence="4">Biotin transporter BioY</fullName>
    </recommendedName>
</protein>
<proteinExistence type="predicted"/>
<dbReference type="Proteomes" id="UP000243342">
    <property type="component" value="Unassembled WGS sequence"/>
</dbReference>
<dbReference type="Gene3D" id="3.40.50.300">
    <property type="entry name" value="P-loop containing nucleotide triphosphate hydrolases"/>
    <property type="match status" value="1"/>
</dbReference>
<dbReference type="AlphaFoldDB" id="A0A1J7BHD5"/>
<dbReference type="OrthoDB" id="3252194at2"/>